<gene>
    <name evidence="1" type="ORF">TCLT_LOCUS4876</name>
</gene>
<dbReference type="WBParaSite" id="TCLT_0000488701-mRNA-1">
    <property type="protein sequence ID" value="TCLT_0000488701-mRNA-1"/>
    <property type="gene ID" value="TCLT_0000488701"/>
</dbReference>
<reference evidence="1 2" key="2">
    <citation type="submission" date="2018-11" db="EMBL/GenBank/DDBJ databases">
        <authorList>
            <consortium name="Pathogen Informatics"/>
        </authorList>
    </citation>
    <scope>NUCLEOTIDE SEQUENCE [LARGE SCALE GENOMIC DNA]</scope>
</reference>
<dbReference type="EMBL" id="UYYF01004308">
    <property type="protein sequence ID" value="VDN02052.1"/>
    <property type="molecule type" value="Genomic_DNA"/>
</dbReference>
<name>A0A0N5CWZ3_THECL</name>
<evidence type="ECO:0000313" key="1">
    <source>
        <dbReference type="EMBL" id="VDN02052.1"/>
    </source>
</evidence>
<accession>A0A0N5CWZ3</accession>
<evidence type="ECO:0000313" key="2">
    <source>
        <dbReference type="Proteomes" id="UP000276776"/>
    </source>
</evidence>
<dbReference type="Proteomes" id="UP000276776">
    <property type="component" value="Unassembled WGS sequence"/>
</dbReference>
<keyword evidence="2" id="KW-1185">Reference proteome</keyword>
<sequence>MLNGWGIKLISNDLVSGNFQMDGNIQNGGEHTRITWKNNMNRFPRRLPAIPSLNSKLVQQNSKSSVETLRSANYSVCDDFYGSTLSMINVEDHNSKEISDEWQHPCATTDGSQISLLSSLRRPLSIDDDQGKLGKYHSLSIF</sequence>
<reference evidence="3" key="1">
    <citation type="submission" date="2017-02" db="UniProtKB">
        <authorList>
            <consortium name="WormBaseParasite"/>
        </authorList>
    </citation>
    <scope>IDENTIFICATION</scope>
</reference>
<organism evidence="3">
    <name type="scientific">Thelazia callipaeda</name>
    <name type="common">Oriental eyeworm</name>
    <name type="synonym">Parasitic nematode</name>
    <dbReference type="NCBI Taxonomy" id="103827"/>
    <lineage>
        <taxon>Eukaryota</taxon>
        <taxon>Metazoa</taxon>
        <taxon>Ecdysozoa</taxon>
        <taxon>Nematoda</taxon>
        <taxon>Chromadorea</taxon>
        <taxon>Rhabditida</taxon>
        <taxon>Spirurina</taxon>
        <taxon>Spiruromorpha</taxon>
        <taxon>Thelazioidea</taxon>
        <taxon>Thelaziidae</taxon>
        <taxon>Thelazia</taxon>
    </lineage>
</organism>
<dbReference type="AlphaFoldDB" id="A0A0N5CWZ3"/>
<proteinExistence type="predicted"/>
<evidence type="ECO:0000313" key="3">
    <source>
        <dbReference type="WBParaSite" id="TCLT_0000488701-mRNA-1"/>
    </source>
</evidence>
<protein>
    <submittedName>
        <fullName evidence="3">Ovule protein</fullName>
    </submittedName>
</protein>